<dbReference type="Proteomes" id="UP000489600">
    <property type="component" value="Unassembled WGS sequence"/>
</dbReference>
<evidence type="ECO:0000256" key="7">
    <source>
        <dbReference type="ARBA" id="ARBA00022833"/>
    </source>
</evidence>
<keyword evidence="5 8" id="KW-0863">Zinc-finger</keyword>
<dbReference type="Gene3D" id="3.30.40.10">
    <property type="entry name" value="Zinc/RING finger domain, C3HC4 (zinc finger)"/>
    <property type="match status" value="1"/>
</dbReference>
<feature type="compositionally biased region" description="Polar residues" evidence="9">
    <location>
        <begin position="64"/>
        <end position="77"/>
    </location>
</feature>
<keyword evidence="6" id="KW-0833">Ubl conjugation pathway</keyword>
<evidence type="ECO:0000256" key="3">
    <source>
        <dbReference type="ARBA" id="ARBA00022679"/>
    </source>
</evidence>
<dbReference type="InterPro" id="IPR013083">
    <property type="entry name" value="Znf_RING/FYVE/PHD"/>
</dbReference>
<keyword evidence="12" id="KW-1185">Reference proteome</keyword>
<dbReference type="PANTHER" id="PTHR46463:SF55">
    <property type="entry name" value="E3 UBIQUITIN-PROTEIN LIGASE AIRP1"/>
    <property type="match status" value="1"/>
</dbReference>
<dbReference type="SMART" id="SM00184">
    <property type="entry name" value="RING"/>
    <property type="match status" value="1"/>
</dbReference>
<gene>
    <name evidence="11" type="ORF">ANE_LOCUS22377</name>
</gene>
<dbReference type="SUPFAM" id="SSF57850">
    <property type="entry name" value="RING/U-box"/>
    <property type="match status" value="1"/>
</dbReference>
<feature type="domain" description="RING-type" evidence="10">
    <location>
        <begin position="113"/>
        <end position="154"/>
    </location>
</feature>
<comment type="catalytic activity">
    <reaction evidence="1">
        <text>S-ubiquitinyl-[E2 ubiquitin-conjugating enzyme]-L-cysteine + [acceptor protein]-L-lysine = [E2 ubiquitin-conjugating enzyme]-L-cysteine + N(6)-ubiquitinyl-[acceptor protein]-L-lysine.</text>
        <dbReference type="EC" id="2.3.2.27"/>
    </reaction>
</comment>
<dbReference type="InterPro" id="IPR001841">
    <property type="entry name" value="Znf_RING"/>
</dbReference>
<evidence type="ECO:0000256" key="4">
    <source>
        <dbReference type="ARBA" id="ARBA00022723"/>
    </source>
</evidence>
<reference evidence="11" key="1">
    <citation type="submission" date="2019-07" db="EMBL/GenBank/DDBJ databases">
        <authorList>
            <person name="Dittberner H."/>
        </authorList>
    </citation>
    <scope>NUCLEOTIDE SEQUENCE [LARGE SCALE GENOMIC DNA]</scope>
</reference>
<feature type="region of interest" description="Disordered" evidence="9">
    <location>
        <begin position="64"/>
        <end position="88"/>
    </location>
</feature>
<evidence type="ECO:0000259" key="10">
    <source>
        <dbReference type="PROSITE" id="PS50089"/>
    </source>
</evidence>
<dbReference type="Pfam" id="PF13639">
    <property type="entry name" value="zf-RING_2"/>
    <property type="match status" value="1"/>
</dbReference>
<proteinExistence type="predicted"/>
<evidence type="ECO:0000256" key="6">
    <source>
        <dbReference type="ARBA" id="ARBA00022786"/>
    </source>
</evidence>
<comment type="caution">
    <text evidence="11">The sequence shown here is derived from an EMBL/GenBank/DDBJ whole genome shotgun (WGS) entry which is preliminary data.</text>
</comment>
<dbReference type="EMBL" id="CABITT030000007">
    <property type="protein sequence ID" value="VVB11933.1"/>
    <property type="molecule type" value="Genomic_DNA"/>
</dbReference>
<dbReference type="AlphaFoldDB" id="A0A565CE32"/>
<organism evidence="11 12">
    <name type="scientific">Arabis nemorensis</name>
    <dbReference type="NCBI Taxonomy" id="586526"/>
    <lineage>
        <taxon>Eukaryota</taxon>
        <taxon>Viridiplantae</taxon>
        <taxon>Streptophyta</taxon>
        <taxon>Embryophyta</taxon>
        <taxon>Tracheophyta</taxon>
        <taxon>Spermatophyta</taxon>
        <taxon>Magnoliopsida</taxon>
        <taxon>eudicotyledons</taxon>
        <taxon>Gunneridae</taxon>
        <taxon>Pentapetalae</taxon>
        <taxon>rosids</taxon>
        <taxon>malvids</taxon>
        <taxon>Brassicales</taxon>
        <taxon>Brassicaceae</taxon>
        <taxon>Arabideae</taxon>
        <taxon>Arabis</taxon>
    </lineage>
</organism>
<dbReference type="EC" id="2.3.2.27" evidence="2"/>
<keyword evidence="3" id="KW-0808">Transferase</keyword>
<sequence length="162" mass="17968">MDCCCCCFPSIPESSRTIDEHVPLSRAPPSSAVVSPGAGNRNLVSDLYTSPPIPLVFSPRNLQTPPKLPITQSNSSEGARGITHALPEKETWPVDDLSEFDVKKKDRETIDECPICLEEYESENPRLLTKCGHDFHLACILDWMERSEACPVCDKELVLPES</sequence>
<evidence type="ECO:0000313" key="12">
    <source>
        <dbReference type="Proteomes" id="UP000489600"/>
    </source>
</evidence>
<dbReference type="OrthoDB" id="8062037at2759"/>
<evidence type="ECO:0000256" key="1">
    <source>
        <dbReference type="ARBA" id="ARBA00000900"/>
    </source>
</evidence>
<keyword evidence="4" id="KW-0479">Metal-binding</keyword>
<dbReference type="PANTHER" id="PTHR46463">
    <property type="entry name" value="ZINC FINGER, RING/FYVE/PHD-TYPE"/>
    <property type="match status" value="1"/>
</dbReference>
<dbReference type="GO" id="GO:0061630">
    <property type="term" value="F:ubiquitin protein ligase activity"/>
    <property type="evidence" value="ECO:0007669"/>
    <property type="project" value="UniProtKB-EC"/>
</dbReference>
<name>A0A565CE32_9BRAS</name>
<dbReference type="PROSITE" id="PS50089">
    <property type="entry name" value="ZF_RING_2"/>
    <property type="match status" value="1"/>
</dbReference>
<protein>
    <recommendedName>
        <fullName evidence="2">RING-type E3 ubiquitin transferase</fullName>
        <ecNumber evidence="2">2.3.2.27</ecNumber>
    </recommendedName>
</protein>
<evidence type="ECO:0000256" key="8">
    <source>
        <dbReference type="PROSITE-ProRule" id="PRU00175"/>
    </source>
</evidence>
<evidence type="ECO:0000256" key="5">
    <source>
        <dbReference type="ARBA" id="ARBA00022771"/>
    </source>
</evidence>
<dbReference type="GO" id="GO:0008270">
    <property type="term" value="F:zinc ion binding"/>
    <property type="evidence" value="ECO:0007669"/>
    <property type="project" value="UniProtKB-KW"/>
</dbReference>
<accession>A0A565CE32</accession>
<dbReference type="GO" id="GO:0005829">
    <property type="term" value="C:cytosol"/>
    <property type="evidence" value="ECO:0007669"/>
    <property type="project" value="TreeGrafter"/>
</dbReference>
<keyword evidence="7" id="KW-0862">Zinc</keyword>
<evidence type="ECO:0000313" key="11">
    <source>
        <dbReference type="EMBL" id="VVB11933.1"/>
    </source>
</evidence>
<evidence type="ECO:0000256" key="9">
    <source>
        <dbReference type="SAM" id="MobiDB-lite"/>
    </source>
</evidence>
<evidence type="ECO:0000256" key="2">
    <source>
        <dbReference type="ARBA" id="ARBA00012483"/>
    </source>
</evidence>